<proteinExistence type="predicted"/>
<evidence type="ECO:0000313" key="3">
    <source>
        <dbReference type="Proteomes" id="UP000824219"/>
    </source>
</evidence>
<accession>A0A9D3NM40</accession>
<gene>
    <name evidence="2" type="ORF">KOW79_012420</name>
</gene>
<keyword evidence="3" id="KW-1185">Reference proteome</keyword>
<sequence length="163" mass="17909">MSAGVPGLLYSVSRAQHRIVFLCVRSELKRACRRRRGEEAHRSSAAAAARDSAPRSGPQRRSSWLEPGERGGGHGAAFSLLFLRPSPVLRHTSERNPGFTSESPISSGREPTAAERATSKQRNINDSTILCMPLFRFYEIFKSKDSGGTISHPTLHSDLSFLC</sequence>
<organism evidence="2 3">
    <name type="scientific">Hemibagrus wyckioides</name>
    <dbReference type="NCBI Taxonomy" id="337641"/>
    <lineage>
        <taxon>Eukaryota</taxon>
        <taxon>Metazoa</taxon>
        <taxon>Chordata</taxon>
        <taxon>Craniata</taxon>
        <taxon>Vertebrata</taxon>
        <taxon>Euteleostomi</taxon>
        <taxon>Actinopterygii</taxon>
        <taxon>Neopterygii</taxon>
        <taxon>Teleostei</taxon>
        <taxon>Ostariophysi</taxon>
        <taxon>Siluriformes</taxon>
        <taxon>Bagridae</taxon>
        <taxon>Hemibagrus</taxon>
    </lineage>
</organism>
<dbReference type="EMBL" id="JAHKSW010000014">
    <property type="protein sequence ID" value="KAG7324404.1"/>
    <property type="molecule type" value="Genomic_DNA"/>
</dbReference>
<feature type="compositionally biased region" description="Low complexity" evidence="1">
    <location>
        <begin position="43"/>
        <end position="56"/>
    </location>
</feature>
<dbReference type="Proteomes" id="UP000824219">
    <property type="component" value="Linkage Group LG14"/>
</dbReference>
<protein>
    <submittedName>
        <fullName evidence="2">Uncharacterized protein</fullName>
    </submittedName>
</protein>
<evidence type="ECO:0000313" key="2">
    <source>
        <dbReference type="EMBL" id="KAG7324404.1"/>
    </source>
</evidence>
<reference evidence="2 3" key="1">
    <citation type="submission" date="2021-06" db="EMBL/GenBank/DDBJ databases">
        <title>Chromosome-level genome assembly of the red-tail catfish (Hemibagrus wyckioides).</title>
        <authorList>
            <person name="Shao F."/>
        </authorList>
    </citation>
    <scope>NUCLEOTIDE SEQUENCE [LARGE SCALE GENOMIC DNA]</scope>
    <source>
        <strain evidence="2">EC202008001</strain>
        <tissue evidence="2">Blood</tissue>
    </source>
</reference>
<name>A0A9D3NM40_9TELE</name>
<comment type="caution">
    <text evidence="2">The sequence shown here is derived from an EMBL/GenBank/DDBJ whole genome shotgun (WGS) entry which is preliminary data.</text>
</comment>
<feature type="region of interest" description="Disordered" evidence="1">
    <location>
        <begin position="34"/>
        <end position="71"/>
    </location>
</feature>
<feature type="region of interest" description="Disordered" evidence="1">
    <location>
        <begin position="89"/>
        <end position="121"/>
    </location>
</feature>
<evidence type="ECO:0000256" key="1">
    <source>
        <dbReference type="SAM" id="MobiDB-lite"/>
    </source>
</evidence>
<dbReference type="AlphaFoldDB" id="A0A9D3NM40"/>